<gene>
    <name evidence="1" type="ORF">GKE97_20070</name>
</gene>
<protein>
    <submittedName>
        <fullName evidence="1">Uncharacterized protein</fullName>
    </submittedName>
</protein>
<sequence>MADLYRIFSEEGLAGLLPYALKDTSHGYRILVDKIKAGYPLTFIRTQMEVPYLVVKNETYQALFYTTEDKARAQASELKAQGFNPVVEDLPDGKAREEALLWLFDHGPTHILLDDSLSVPISDLVDEELPDYDGRPTTEHKLRNRMLNGATFYFLQQAAAGYGNMEAEYTWTRSMVNGEFLAACINDPANNYPALALTMENGLGLLVYTDWRQVQLDNPEGEPACFVLDFEGLKRLLALDTKNVILLNHATCNLSMNLEYMSMIEESSRNARSSTPTGRSQFSQQVGGYALGQVNEDDWDTTDPTPDFLK</sequence>
<comment type="caution">
    <text evidence="1">The sequence shown here is derived from an EMBL/GenBank/DDBJ whole genome shotgun (WGS) entry which is preliminary data.</text>
</comment>
<dbReference type="EMBL" id="WKPR01000027">
    <property type="protein sequence ID" value="MSB21778.1"/>
    <property type="molecule type" value="Genomic_DNA"/>
</dbReference>
<accession>A0A6I2R522</accession>
<evidence type="ECO:0000313" key="1">
    <source>
        <dbReference type="EMBL" id="MSB21778.1"/>
    </source>
</evidence>
<dbReference type="RefSeq" id="WP_108981916.1">
    <property type="nucleotide sequence ID" value="NZ_WKPR01000027.1"/>
</dbReference>
<dbReference type="Proteomes" id="UP000434475">
    <property type="component" value="Unassembled WGS sequence"/>
</dbReference>
<organism evidence="1 2">
    <name type="scientific">Flavonifractor plautii</name>
    <name type="common">Fusobacterium plautii</name>
    <dbReference type="NCBI Taxonomy" id="292800"/>
    <lineage>
        <taxon>Bacteria</taxon>
        <taxon>Bacillati</taxon>
        <taxon>Bacillota</taxon>
        <taxon>Clostridia</taxon>
        <taxon>Eubacteriales</taxon>
        <taxon>Oscillospiraceae</taxon>
        <taxon>Flavonifractor</taxon>
    </lineage>
</organism>
<reference evidence="1 2" key="1">
    <citation type="journal article" date="2019" name="Nat. Med.">
        <title>A library of human gut bacterial isolates paired with longitudinal multiomics data enables mechanistic microbiome research.</title>
        <authorList>
            <person name="Poyet M."/>
            <person name="Groussin M."/>
            <person name="Gibbons S.M."/>
            <person name="Avila-Pacheco J."/>
            <person name="Jiang X."/>
            <person name="Kearney S.M."/>
            <person name="Perrotta A.R."/>
            <person name="Berdy B."/>
            <person name="Zhao S."/>
            <person name="Lieberman T.D."/>
            <person name="Swanson P.K."/>
            <person name="Smith M."/>
            <person name="Roesemann S."/>
            <person name="Alexander J.E."/>
            <person name="Rich S.A."/>
            <person name="Livny J."/>
            <person name="Vlamakis H."/>
            <person name="Clish C."/>
            <person name="Bullock K."/>
            <person name="Deik A."/>
            <person name="Scott J."/>
            <person name="Pierce K.A."/>
            <person name="Xavier R.J."/>
            <person name="Alm E.J."/>
        </authorList>
    </citation>
    <scope>NUCLEOTIDE SEQUENCE [LARGE SCALE GENOMIC DNA]</scope>
    <source>
        <strain evidence="1 2">BIOML-A2</strain>
    </source>
</reference>
<dbReference type="AlphaFoldDB" id="A0A6I2R522"/>
<proteinExistence type="predicted"/>
<name>A0A6I2R522_FLAPL</name>
<evidence type="ECO:0000313" key="2">
    <source>
        <dbReference type="Proteomes" id="UP000434475"/>
    </source>
</evidence>